<comment type="caution">
    <text evidence="2">The sequence shown here is derived from an EMBL/GenBank/DDBJ whole genome shotgun (WGS) entry which is preliminary data.</text>
</comment>
<evidence type="ECO:0000259" key="1">
    <source>
        <dbReference type="Pfam" id="PF00535"/>
    </source>
</evidence>
<dbReference type="SUPFAM" id="SSF53448">
    <property type="entry name" value="Nucleotide-diphospho-sugar transferases"/>
    <property type="match status" value="1"/>
</dbReference>
<sequence>MTPSLPLSVRPVSERHYPEDMAVTLTVCCVTYNHEAYLARCLDGILEQRCEFRVEVIVHDDASTDGTPAILRDYAARHPDVIRPIFQTQNMYSKGLNPQYGFIFPAARGEFIAICDGDDFWSDPDKLARQVAVLQAEPDVALTYGSVRAISDEGIIEDYVGGLERDLSPDDLKLGRPINTVTACYRNIFLGRKPPEYIRNSSIGDLTVWALLGAHGRGRFLPDLPRANYRIHAGGTLSMQKRDQKMAMAQLAQACIGLHHLVSGDHRMYHRSMRRFLKMVNDTDRHVYLERRLDETSLLSLLQQWLRARRK</sequence>
<proteinExistence type="predicted"/>
<dbReference type="InterPro" id="IPR029044">
    <property type="entry name" value="Nucleotide-diphossugar_trans"/>
</dbReference>
<protein>
    <submittedName>
        <fullName evidence="2">Glycosyltransferase</fullName>
    </submittedName>
</protein>
<dbReference type="Gene3D" id="3.90.550.10">
    <property type="entry name" value="Spore Coat Polysaccharide Biosynthesis Protein SpsA, Chain A"/>
    <property type="match status" value="1"/>
</dbReference>
<dbReference type="InterPro" id="IPR001173">
    <property type="entry name" value="Glyco_trans_2-like"/>
</dbReference>
<dbReference type="Proteomes" id="UP000607796">
    <property type="component" value="Unassembled WGS sequence"/>
</dbReference>
<gene>
    <name evidence="2" type="ORF">IQ782_29115</name>
</gene>
<accession>A0ABR9XBL2</accession>
<dbReference type="Pfam" id="PF00535">
    <property type="entry name" value="Glycos_transf_2"/>
    <property type="match status" value="1"/>
</dbReference>
<dbReference type="PANTHER" id="PTHR22916:SF3">
    <property type="entry name" value="UDP-GLCNAC:BETAGAL BETA-1,3-N-ACETYLGLUCOSAMINYLTRANSFERASE-LIKE PROTEIN 1"/>
    <property type="match status" value="1"/>
</dbReference>
<evidence type="ECO:0000313" key="3">
    <source>
        <dbReference type="Proteomes" id="UP000607796"/>
    </source>
</evidence>
<dbReference type="PANTHER" id="PTHR22916">
    <property type="entry name" value="GLYCOSYLTRANSFERASE"/>
    <property type="match status" value="1"/>
</dbReference>
<evidence type="ECO:0000313" key="2">
    <source>
        <dbReference type="EMBL" id="MBE9640908.1"/>
    </source>
</evidence>
<dbReference type="EMBL" id="JADFFK010000059">
    <property type="protein sequence ID" value="MBE9640908.1"/>
    <property type="molecule type" value="Genomic_DNA"/>
</dbReference>
<reference evidence="2 3" key="1">
    <citation type="journal article" date="2021" name="Int. J. Syst. Evol. Microbiol.">
        <title>Salipiger mangrovisoli sp. nov., isolated from mangrove soil and the proposal for the reclassification of Paraphaeobacter pallidus as Salipiger pallidus comb. nov.</title>
        <authorList>
            <person name="Du J."/>
            <person name="Liu Y."/>
            <person name="Pei T."/>
            <person name="Deng M.R."/>
            <person name="Zhu H."/>
        </authorList>
    </citation>
    <scope>NUCLEOTIDE SEQUENCE [LARGE SCALE GENOMIC DNA]</scope>
    <source>
        <strain evidence="2 3">6D45A</strain>
    </source>
</reference>
<keyword evidence="3" id="KW-1185">Reference proteome</keyword>
<dbReference type="RefSeq" id="WP_194138149.1">
    <property type="nucleotide sequence ID" value="NZ_JADFFK010000059.1"/>
</dbReference>
<name>A0ABR9XBL2_9RHOB</name>
<feature type="domain" description="Glycosyltransferase 2-like" evidence="1">
    <location>
        <begin position="26"/>
        <end position="144"/>
    </location>
</feature>
<organism evidence="2 3">
    <name type="scientific">Salipiger mangrovisoli</name>
    <dbReference type="NCBI Taxonomy" id="2865933"/>
    <lineage>
        <taxon>Bacteria</taxon>
        <taxon>Pseudomonadati</taxon>
        <taxon>Pseudomonadota</taxon>
        <taxon>Alphaproteobacteria</taxon>
        <taxon>Rhodobacterales</taxon>
        <taxon>Roseobacteraceae</taxon>
        <taxon>Salipiger</taxon>
    </lineage>
</organism>